<keyword evidence="5 8" id="KW-0689">Ribosomal protein</keyword>
<dbReference type="AlphaFoldDB" id="A0A165L6E8"/>
<feature type="region of interest" description="Disordered" evidence="9">
    <location>
        <begin position="1"/>
        <end position="25"/>
    </location>
</feature>
<sequence length="91" mass="10608">MPLHKSAEKRLRQSERRNARNRARKKELKTLIKNMQKLIEARAAKSEVESAYRSAVQKLDRLGVKNYIHANKASRKKSQLTRLFNGYAEAE</sequence>
<dbReference type="Gene3D" id="1.20.58.110">
    <property type="entry name" value="Ribosomal protein S20"/>
    <property type="match status" value="1"/>
</dbReference>
<feature type="compositionally biased region" description="Basic and acidic residues" evidence="9">
    <location>
        <begin position="1"/>
        <end position="18"/>
    </location>
</feature>
<dbReference type="InterPro" id="IPR036510">
    <property type="entry name" value="Ribosomal_bS20_sf"/>
</dbReference>
<evidence type="ECO:0000256" key="4">
    <source>
        <dbReference type="ARBA" id="ARBA00022884"/>
    </source>
</evidence>
<dbReference type="EMBL" id="LVWG01000035">
    <property type="protein sequence ID" value="KZK73626.1"/>
    <property type="molecule type" value="Genomic_DNA"/>
</dbReference>
<dbReference type="Proteomes" id="UP000076481">
    <property type="component" value="Unassembled WGS sequence"/>
</dbReference>
<evidence type="ECO:0000256" key="3">
    <source>
        <dbReference type="ARBA" id="ARBA00022730"/>
    </source>
</evidence>
<dbReference type="Pfam" id="PF01649">
    <property type="entry name" value="Ribosomal_S20p"/>
    <property type="match status" value="1"/>
</dbReference>
<dbReference type="PANTHER" id="PTHR33398">
    <property type="entry name" value="30S RIBOSOMAL PROTEIN S20"/>
    <property type="match status" value="1"/>
</dbReference>
<dbReference type="GO" id="GO:0015935">
    <property type="term" value="C:small ribosomal subunit"/>
    <property type="evidence" value="ECO:0007669"/>
    <property type="project" value="TreeGrafter"/>
</dbReference>
<dbReference type="SUPFAM" id="SSF46992">
    <property type="entry name" value="Ribosomal protein S20"/>
    <property type="match status" value="1"/>
</dbReference>
<evidence type="ECO:0000256" key="1">
    <source>
        <dbReference type="ARBA" id="ARBA00003134"/>
    </source>
</evidence>
<evidence type="ECO:0000256" key="9">
    <source>
        <dbReference type="SAM" id="MobiDB-lite"/>
    </source>
</evidence>
<comment type="caution">
    <text evidence="10">The sequence shown here is derived from an EMBL/GenBank/DDBJ whole genome shotgun (WGS) entry which is preliminary data.</text>
</comment>
<accession>A0A165L6E8</accession>
<dbReference type="NCBIfam" id="TIGR00029">
    <property type="entry name" value="S20"/>
    <property type="match status" value="1"/>
</dbReference>
<dbReference type="PANTHER" id="PTHR33398:SF1">
    <property type="entry name" value="SMALL RIBOSOMAL SUBUNIT PROTEIN BS20C"/>
    <property type="match status" value="1"/>
</dbReference>
<dbReference type="GO" id="GO:0003735">
    <property type="term" value="F:structural constituent of ribosome"/>
    <property type="evidence" value="ECO:0007669"/>
    <property type="project" value="InterPro"/>
</dbReference>
<comment type="similarity">
    <text evidence="2 8">Belongs to the bacterial ribosomal protein bS20 family.</text>
</comment>
<dbReference type="GO" id="GO:0005829">
    <property type="term" value="C:cytosol"/>
    <property type="evidence" value="ECO:0007669"/>
    <property type="project" value="TreeGrafter"/>
</dbReference>
<organism evidence="10 11">
    <name type="scientific">Pelodictyon luteolum</name>
    <dbReference type="NCBI Taxonomy" id="1100"/>
    <lineage>
        <taxon>Bacteria</taxon>
        <taxon>Pseudomonadati</taxon>
        <taxon>Chlorobiota</taxon>
        <taxon>Chlorobiia</taxon>
        <taxon>Chlorobiales</taxon>
        <taxon>Chlorobiaceae</taxon>
        <taxon>Chlorobium/Pelodictyon group</taxon>
        <taxon>Pelodictyon</taxon>
    </lineage>
</organism>
<protein>
    <recommendedName>
        <fullName evidence="7 8">Small ribosomal subunit protein bS20</fullName>
    </recommendedName>
</protein>
<keyword evidence="3 8" id="KW-0699">rRNA-binding</keyword>
<dbReference type="InterPro" id="IPR002583">
    <property type="entry name" value="Ribosomal_bS20"/>
</dbReference>
<proteinExistence type="inferred from homology"/>
<reference evidence="10 11" key="1">
    <citation type="submission" date="2016-03" db="EMBL/GenBank/DDBJ databases">
        <title>Speciation and ecological success in dimly lit waters: horizontal gene transfer in a green sulfur bacteria bloom unveiled by metagenomic assembly.</title>
        <authorList>
            <person name="Llorens-Mares T."/>
            <person name="Liu Z."/>
            <person name="Allen L.Z."/>
            <person name="Rusch D.B."/>
            <person name="Craig M.T."/>
            <person name="Dupont C.L."/>
            <person name="Bryant D.A."/>
            <person name="Casamayor E.O."/>
        </authorList>
    </citation>
    <scope>NUCLEOTIDE SEQUENCE [LARGE SCALE GENOMIC DNA]</scope>
    <source>
        <strain evidence="10">CIII</strain>
    </source>
</reference>
<dbReference type="RefSeq" id="WP_303682328.1">
    <property type="nucleotide sequence ID" value="NZ_LVWG01000035.1"/>
</dbReference>
<keyword evidence="6 8" id="KW-0687">Ribonucleoprotein</keyword>
<gene>
    <name evidence="8" type="primary">rpsT</name>
    <name evidence="10" type="ORF">A3K90_08415</name>
</gene>
<name>A0A165L6E8_PELLU</name>
<evidence type="ECO:0000256" key="8">
    <source>
        <dbReference type="HAMAP-Rule" id="MF_00500"/>
    </source>
</evidence>
<comment type="function">
    <text evidence="1 8">Binds directly to 16S ribosomal RNA.</text>
</comment>
<evidence type="ECO:0000256" key="5">
    <source>
        <dbReference type="ARBA" id="ARBA00022980"/>
    </source>
</evidence>
<evidence type="ECO:0000313" key="10">
    <source>
        <dbReference type="EMBL" id="KZK73626.1"/>
    </source>
</evidence>
<evidence type="ECO:0000256" key="7">
    <source>
        <dbReference type="ARBA" id="ARBA00035136"/>
    </source>
</evidence>
<dbReference type="GO" id="GO:0070181">
    <property type="term" value="F:small ribosomal subunit rRNA binding"/>
    <property type="evidence" value="ECO:0007669"/>
    <property type="project" value="TreeGrafter"/>
</dbReference>
<dbReference type="HAMAP" id="MF_00500">
    <property type="entry name" value="Ribosomal_bS20"/>
    <property type="match status" value="1"/>
</dbReference>
<keyword evidence="4 8" id="KW-0694">RNA-binding</keyword>
<evidence type="ECO:0000256" key="2">
    <source>
        <dbReference type="ARBA" id="ARBA00007634"/>
    </source>
</evidence>
<evidence type="ECO:0000256" key="6">
    <source>
        <dbReference type="ARBA" id="ARBA00023274"/>
    </source>
</evidence>
<evidence type="ECO:0000313" key="11">
    <source>
        <dbReference type="Proteomes" id="UP000076481"/>
    </source>
</evidence>
<dbReference type="GO" id="GO:0006412">
    <property type="term" value="P:translation"/>
    <property type="evidence" value="ECO:0007669"/>
    <property type="project" value="UniProtKB-UniRule"/>
</dbReference>